<gene>
    <name evidence="2" type="ORF">DLJ74_16290</name>
</gene>
<dbReference type="InterPro" id="IPR029063">
    <property type="entry name" value="SAM-dependent_MTases_sf"/>
</dbReference>
<protein>
    <recommendedName>
        <fullName evidence="4">Methyltransferase domain-containing protein</fullName>
    </recommendedName>
</protein>
<keyword evidence="3" id="KW-1185">Reference proteome</keyword>
<dbReference type="CDD" id="cd02440">
    <property type="entry name" value="AdoMet_MTases"/>
    <property type="match status" value="1"/>
</dbReference>
<evidence type="ECO:0000313" key="3">
    <source>
        <dbReference type="Proteomes" id="UP000245624"/>
    </source>
</evidence>
<organism evidence="2 3">
    <name type="scientific">Gracilibacillus dipsosauri</name>
    <dbReference type="NCBI Taxonomy" id="178340"/>
    <lineage>
        <taxon>Bacteria</taxon>
        <taxon>Bacillati</taxon>
        <taxon>Bacillota</taxon>
        <taxon>Bacilli</taxon>
        <taxon>Bacillales</taxon>
        <taxon>Bacillaceae</taxon>
        <taxon>Gracilibacillus</taxon>
    </lineage>
</organism>
<keyword evidence="1" id="KW-0175">Coiled coil</keyword>
<proteinExistence type="predicted"/>
<dbReference type="Gene3D" id="3.40.50.150">
    <property type="entry name" value="Vaccinia Virus protein VP39"/>
    <property type="match status" value="1"/>
</dbReference>
<accession>A0A317KUI0</accession>
<dbReference type="Pfam" id="PF13489">
    <property type="entry name" value="Methyltransf_23"/>
    <property type="match status" value="1"/>
</dbReference>
<dbReference type="AlphaFoldDB" id="A0A317KUI0"/>
<evidence type="ECO:0000313" key="2">
    <source>
        <dbReference type="EMBL" id="PWU67137.1"/>
    </source>
</evidence>
<name>A0A317KUI0_9BACI</name>
<sequence length="389" mass="45499">MLIIINLNNYTRVTKLEKILDRIAEAYKGNLGEDFGVKTRNRINWIVNRVSGNKVLDIGTSQGIVPIILGREGKKVDAIDIEQDSINYANEQLEKEHNSVKDLINFKVANFMTDDQLDKDYHTILLTEVLEHIADPHSFMNKICNHLSTDGKLIVTVPFGINDFIDHKRTYYLVQLNNHLGEFFSINEVEFLGKWTGVICSKKNSDISEHHSFSEELITKLEDAFYFVEREYINRIKNMQNHISKETSQKSQQQQKESDNTMEYYKKQLQEERMINEGLLKVINKELKTLVTANKNADARYLNDIKFEEKEINDPTIYKLIQNTESLSKELQESLKREENILSDLLTVTNEKNRLKQQIKRLENRYSALRNSKLGKLTINYWKFKNKSK</sequence>
<comment type="caution">
    <text evidence="2">The sequence shown here is derived from an EMBL/GenBank/DDBJ whole genome shotgun (WGS) entry which is preliminary data.</text>
</comment>
<reference evidence="2 3" key="1">
    <citation type="submission" date="2018-05" db="EMBL/GenBank/DDBJ databases">
        <title>Genomic analysis of Gracilibacillus dipsosauri DD1 reveals novel features of a salt-tolerant amylase.</title>
        <authorList>
            <person name="Deutch C.E."/>
            <person name="Yang S."/>
        </authorList>
    </citation>
    <scope>NUCLEOTIDE SEQUENCE [LARGE SCALE GENOMIC DNA]</scope>
    <source>
        <strain evidence="2 3">DD1</strain>
    </source>
</reference>
<evidence type="ECO:0008006" key="4">
    <source>
        <dbReference type="Google" id="ProtNLM"/>
    </source>
</evidence>
<dbReference type="OrthoDB" id="2575094at2"/>
<dbReference type="PANTHER" id="PTHR43861">
    <property type="entry name" value="TRANS-ACONITATE 2-METHYLTRANSFERASE-RELATED"/>
    <property type="match status" value="1"/>
</dbReference>
<dbReference type="Proteomes" id="UP000245624">
    <property type="component" value="Unassembled WGS sequence"/>
</dbReference>
<evidence type="ECO:0000256" key="1">
    <source>
        <dbReference type="SAM" id="Coils"/>
    </source>
</evidence>
<dbReference type="SUPFAM" id="SSF53335">
    <property type="entry name" value="S-adenosyl-L-methionine-dependent methyltransferases"/>
    <property type="match status" value="1"/>
</dbReference>
<dbReference type="PANTHER" id="PTHR43861:SF6">
    <property type="entry name" value="METHYLTRANSFERASE TYPE 11"/>
    <property type="match status" value="1"/>
</dbReference>
<feature type="coiled-coil region" evidence="1">
    <location>
        <begin position="321"/>
        <end position="372"/>
    </location>
</feature>
<dbReference type="EMBL" id="QGTD01000018">
    <property type="protein sequence ID" value="PWU67137.1"/>
    <property type="molecule type" value="Genomic_DNA"/>
</dbReference>